<evidence type="ECO:0000256" key="6">
    <source>
        <dbReference type="ARBA" id="ARBA00022679"/>
    </source>
</evidence>
<dbReference type="Pfam" id="PF00912">
    <property type="entry name" value="Transgly"/>
    <property type="match status" value="1"/>
</dbReference>
<comment type="caution">
    <text evidence="16">The sequence shown here is derived from an EMBL/GenBank/DDBJ whole genome shotgun (WGS) entry which is preliminary data.</text>
</comment>
<dbReference type="InterPro" id="IPR023346">
    <property type="entry name" value="Lysozyme-like_dom_sf"/>
</dbReference>
<dbReference type="Proteomes" id="UP000518206">
    <property type="component" value="Unassembled WGS sequence"/>
</dbReference>
<feature type="compositionally biased region" description="Gly residues" evidence="14">
    <location>
        <begin position="778"/>
        <end position="809"/>
    </location>
</feature>
<accession>A0A7W4YAN4</accession>
<dbReference type="FunFam" id="1.10.3810.10:FF:000001">
    <property type="entry name" value="Penicillin-binding protein 1A"/>
    <property type="match status" value="1"/>
</dbReference>
<dbReference type="RefSeq" id="WP_221196177.1">
    <property type="nucleotide sequence ID" value="NZ_JACHVX010000002.1"/>
</dbReference>
<feature type="region of interest" description="Disordered" evidence="14">
    <location>
        <begin position="740"/>
        <end position="809"/>
    </location>
</feature>
<proteinExistence type="inferred from homology"/>
<dbReference type="GO" id="GO:0009002">
    <property type="term" value="F:serine-type D-Ala-D-Ala carboxypeptidase activity"/>
    <property type="evidence" value="ECO:0007669"/>
    <property type="project" value="UniProtKB-EC"/>
</dbReference>
<dbReference type="InterPro" id="IPR012338">
    <property type="entry name" value="Beta-lactam/transpept-like"/>
</dbReference>
<evidence type="ECO:0000313" key="16">
    <source>
        <dbReference type="EMBL" id="MBB2922254.1"/>
    </source>
</evidence>
<gene>
    <name evidence="16" type="ORF">FHR80_001166</name>
</gene>
<dbReference type="AlphaFoldDB" id="A0A7W4YAN4"/>
<dbReference type="Gene3D" id="1.10.3810.10">
    <property type="entry name" value="Biosynthetic peptidoglycan transglycosylase-like"/>
    <property type="match status" value="1"/>
</dbReference>
<keyword evidence="4" id="KW-0645">Protease</keyword>
<dbReference type="InterPro" id="IPR050396">
    <property type="entry name" value="Glycosyltr_51/Transpeptidase"/>
</dbReference>
<evidence type="ECO:0000313" key="17">
    <source>
        <dbReference type="Proteomes" id="UP000518206"/>
    </source>
</evidence>
<dbReference type="GO" id="GO:0030288">
    <property type="term" value="C:outer membrane-bounded periplasmic space"/>
    <property type="evidence" value="ECO:0007669"/>
    <property type="project" value="TreeGrafter"/>
</dbReference>
<dbReference type="Gene3D" id="3.40.710.10">
    <property type="entry name" value="DD-peptidase/beta-lactamase superfamily"/>
    <property type="match status" value="1"/>
</dbReference>
<evidence type="ECO:0000256" key="11">
    <source>
        <dbReference type="ARBA" id="ARBA00023316"/>
    </source>
</evidence>
<dbReference type="EMBL" id="JACHVX010000002">
    <property type="protein sequence ID" value="MBB2922254.1"/>
    <property type="molecule type" value="Genomic_DNA"/>
</dbReference>
<dbReference type="SUPFAM" id="SSF56601">
    <property type="entry name" value="beta-lactamase/transpeptidase-like"/>
    <property type="match status" value="1"/>
</dbReference>
<evidence type="ECO:0000256" key="8">
    <source>
        <dbReference type="ARBA" id="ARBA00022960"/>
    </source>
</evidence>
<evidence type="ECO:0000256" key="7">
    <source>
        <dbReference type="ARBA" id="ARBA00022801"/>
    </source>
</evidence>
<evidence type="ECO:0000256" key="9">
    <source>
        <dbReference type="ARBA" id="ARBA00022984"/>
    </source>
</evidence>
<evidence type="ECO:0000256" key="13">
    <source>
        <dbReference type="ARBA" id="ARBA00049902"/>
    </source>
</evidence>
<reference evidence="16 17" key="1">
    <citation type="submission" date="2020-08" db="EMBL/GenBank/DDBJ databases">
        <title>The Agave Microbiome: Exploring the role of microbial communities in plant adaptations to desert environments.</title>
        <authorList>
            <person name="Partida-Martinez L.P."/>
        </authorList>
    </citation>
    <scope>NUCLEOTIDE SEQUENCE [LARGE SCALE GENOMIC DNA]</scope>
    <source>
        <strain evidence="16 17">RAS26</strain>
    </source>
</reference>
<evidence type="ECO:0000256" key="5">
    <source>
        <dbReference type="ARBA" id="ARBA00022676"/>
    </source>
</evidence>
<evidence type="ECO:0000256" key="4">
    <source>
        <dbReference type="ARBA" id="ARBA00022670"/>
    </source>
</evidence>
<dbReference type="InterPro" id="IPR001460">
    <property type="entry name" value="PCN-bd_Tpept"/>
</dbReference>
<name>A0A7W4YAN4_9CELL</name>
<keyword evidence="5" id="KW-0328">Glycosyltransferase</keyword>
<evidence type="ECO:0000256" key="12">
    <source>
        <dbReference type="ARBA" id="ARBA00034000"/>
    </source>
</evidence>
<comment type="similarity">
    <text evidence="2">In the N-terminal section; belongs to the glycosyltransferase 51 family.</text>
</comment>
<dbReference type="GO" id="GO:0008955">
    <property type="term" value="F:peptidoglycan glycosyltransferase activity"/>
    <property type="evidence" value="ECO:0007669"/>
    <property type="project" value="UniProtKB-EC"/>
</dbReference>
<dbReference type="PROSITE" id="PS51178">
    <property type="entry name" value="PASTA"/>
    <property type="match status" value="1"/>
</dbReference>
<comment type="catalytic activity">
    <reaction evidence="13">
        <text>[GlcNAc-(1-&gt;4)-Mur2Ac(oyl-L-Ala-gamma-D-Glu-L-Lys-D-Ala-D-Ala)](n)-di-trans,octa-cis-undecaprenyl diphosphate + beta-D-GlcNAc-(1-&gt;4)-Mur2Ac(oyl-L-Ala-gamma-D-Glu-L-Lys-D-Ala-D-Ala)-di-trans,octa-cis-undecaprenyl diphosphate = [GlcNAc-(1-&gt;4)-Mur2Ac(oyl-L-Ala-gamma-D-Glu-L-Lys-D-Ala-D-Ala)](n+1)-di-trans,octa-cis-undecaprenyl diphosphate + di-trans,octa-cis-undecaprenyl diphosphate + H(+)</text>
        <dbReference type="Rhea" id="RHEA:23708"/>
        <dbReference type="Rhea" id="RHEA-COMP:9602"/>
        <dbReference type="Rhea" id="RHEA-COMP:9603"/>
        <dbReference type="ChEBI" id="CHEBI:15378"/>
        <dbReference type="ChEBI" id="CHEBI:58405"/>
        <dbReference type="ChEBI" id="CHEBI:60033"/>
        <dbReference type="ChEBI" id="CHEBI:78435"/>
        <dbReference type="EC" id="2.4.99.28"/>
    </reaction>
</comment>
<evidence type="ECO:0000259" key="15">
    <source>
        <dbReference type="PROSITE" id="PS51178"/>
    </source>
</evidence>
<sequence>MATSVRGRQVNAFQALALLLAFVLMATVGGLLAAGLILPAVAVTNGATDLTVTAFDDLPSELGAQRPLSEKSTMLAADGSVLATFYDENRIVVGRDQVSPIMRQAVLAVEDKRFYEHGGIDPTGMARATVKTLLSDQKEGASTLTQQYVKNVLIEKAKREDDREALEAARTAEGAEGISRKLREAKLAIALEKSMPKDQILENYLNIAQFGIAIYGVETAAQYYFSKPAAELNYLEAATIAGITQAPTKWDPVKNPADATNRRATVLGLMLEQKLITQEEHDAGVATPIEATLRVQPTKLTCAAASDVVPGAGYFCDYVTKVIVNDPAFGATPEEREELLYRGGLTIRTTLDPREQAIADEEVKAGIPVDDPSNVASAISVVEPGTGQIKAMAQNRIYSPAGEAEGQARQTAVNYNTDQAYGGSAGFAPGSTFKPFTLVQWLKEGHSLNESVNAQPLEYPMTEFNSSCVNFRGSTPPTYKFGNAENNSRHVMSVLDATKNSVNSGYIAMAKDIDLCGVMQTAKELGVHTGTGGDPTVVPANVLGTDSVAPLTMASAFATFASGGTYCAPIAITSVQDANGAELPIPSANCRRVLDERIANAMNFALSNVWTGTAQSVGAPPFPAAGKTGTTSRNENTWFVGYTSLRAAAVWVGFSEGFIPVQNMTVNGDFVKYMYGSTVAAPTWKRYMVRTLEGIAVPGFAGPSNDELYGKRVGVPSVVGWDAGEASRRLEQAGFRVSIDPNQTPSFQGAGRVAAQSPAGDAPAGSTITLTLSNGQQPQGGGQGGGQPAPGPGGGQPNPGGGGQGNGRP</sequence>
<dbReference type="InterPro" id="IPR036950">
    <property type="entry name" value="PBP_transglycosylase"/>
</dbReference>
<dbReference type="Pfam" id="PF00905">
    <property type="entry name" value="Transpeptidase"/>
    <property type="match status" value="1"/>
</dbReference>
<dbReference type="PANTHER" id="PTHR32282:SF33">
    <property type="entry name" value="PEPTIDOGLYCAN GLYCOSYLTRANSFERASE"/>
    <property type="match status" value="1"/>
</dbReference>
<dbReference type="GO" id="GO:0008658">
    <property type="term" value="F:penicillin binding"/>
    <property type="evidence" value="ECO:0007669"/>
    <property type="project" value="InterPro"/>
</dbReference>
<keyword evidence="3 16" id="KW-0121">Carboxypeptidase</keyword>
<keyword evidence="9" id="KW-0573">Peptidoglycan synthesis</keyword>
<keyword evidence="8" id="KW-0133">Cell shape</keyword>
<dbReference type="GO" id="GO:0006508">
    <property type="term" value="P:proteolysis"/>
    <property type="evidence" value="ECO:0007669"/>
    <property type="project" value="UniProtKB-KW"/>
</dbReference>
<keyword evidence="11" id="KW-0961">Cell wall biogenesis/degradation</keyword>
<dbReference type="Gene3D" id="3.30.10.20">
    <property type="match status" value="1"/>
</dbReference>
<evidence type="ECO:0000256" key="2">
    <source>
        <dbReference type="ARBA" id="ARBA00007739"/>
    </source>
</evidence>
<keyword evidence="6" id="KW-0808">Transferase</keyword>
<feature type="domain" description="PASTA" evidence="15">
    <location>
        <begin position="710"/>
        <end position="774"/>
    </location>
</feature>
<dbReference type="SUPFAM" id="SSF53955">
    <property type="entry name" value="Lysozyme-like"/>
    <property type="match status" value="1"/>
</dbReference>
<comment type="catalytic activity">
    <reaction evidence="12">
        <text>Preferential cleavage: (Ac)2-L-Lys-D-Ala-|-D-Ala. Also transpeptidation of peptidyl-alanyl moieties that are N-acyl substituents of D-alanine.</text>
        <dbReference type="EC" id="3.4.16.4"/>
    </reaction>
</comment>
<evidence type="ECO:0000256" key="10">
    <source>
        <dbReference type="ARBA" id="ARBA00023268"/>
    </source>
</evidence>
<evidence type="ECO:0000256" key="14">
    <source>
        <dbReference type="SAM" id="MobiDB-lite"/>
    </source>
</evidence>
<evidence type="ECO:0000256" key="3">
    <source>
        <dbReference type="ARBA" id="ARBA00022645"/>
    </source>
</evidence>
<organism evidence="16 17">
    <name type="scientific">Cellulomonas cellasea</name>
    <dbReference type="NCBI Taxonomy" id="43670"/>
    <lineage>
        <taxon>Bacteria</taxon>
        <taxon>Bacillati</taxon>
        <taxon>Actinomycetota</taxon>
        <taxon>Actinomycetes</taxon>
        <taxon>Micrococcales</taxon>
        <taxon>Cellulomonadaceae</taxon>
        <taxon>Cellulomonas</taxon>
    </lineage>
</organism>
<dbReference type="InterPro" id="IPR001264">
    <property type="entry name" value="Glyco_trans_51"/>
</dbReference>
<keyword evidence="7" id="KW-0378">Hydrolase</keyword>
<dbReference type="CDD" id="cd06577">
    <property type="entry name" value="PASTA_pknB"/>
    <property type="match status" value="1"/>
</dbReference>
<dbReference type="SMART" id="SM00740">
    <property type="entry name" value="PASTA"/>
    <property type="match status" value="1"/>
</dbReference>
<dbReference type="InterPro" id="IPR005543">
    <property type="entry name" value="PASTA_dom"/>
</dbReference>
<reference evidence="16 17" key="2">
    <citation type="submission" date="2020-08" db="EMBL/GenBank/DDBJ databases">
        <authorList>
            <person name="Partida-Martinez L."/>
            <person name="Huntemann M."/>
            <person name="Clum A."/>
            <person name="Wang J."/>
            <person name="Palaniappan K."/>
            <person name="Ritter S."/>
            <person name="Chen I.-M."/>
            <person name="Stamatis D."/>
            <person name="Reddy T."/>
            <person name="O'Malley R."/>
            <person name="Daum C."/>
            <person name="Shapiro N."/>
            <person name="Ivanova N."/>
            <person name="Kyrpides N."/>
            <person name="Woyke T."/>
        </authorList>
    </citation>
    <scope>NUCLEOTIDE SEQUENCE [LARGE SCALE GENOMIC DNA]</scope>
    <source>
        <strain evidence="16 17">RAS26</strain>
    </source>
</reference>
<dbReference type="Pfam" id="PF03793">
    <property type="entry name" value="PASTA"/>
    <property type="match status" value="1"/>
</dbReference>
<dbReference type="GO" id="GO:0071555">
    <property type="term" value="P:cell wall organization"/>
    <property type="evidence" value="ECO:0007669"/>
    <property type="project" value="UniProtKB-KW"/>
</dbReference>
<evidence type="ECO:0000256" key="1">
    <source>
        <dbReference type="ARBA" id="ARBA00007090"/>
    </source>
</evidence>
<comment type="similarity">
    <text evidence="1">In the C-terminal section; belongs to the transpeptidase family.</text>
</comment>
<dbReference type="GO" id="GO:0009252">
    <property type="term" value="P:peptidoglycan biosynthetic process"/>
    <property type="evidence" value="ECO:0007669"/>
    <property type="project" value="UniProtKB-KW"/>
</dbReference>
<dbReference type="PANTHER" id="PTHR32282">
    <property type="entry name" value="BINDING PROTEIN TRANSPEPTIDASE, PUTATIVE-RELATED"/>
    <property type="match status" value="1"/>
</dbReference>
<keyword evidence="10" id="KW-0511">Multifunctional enzyme</keyword>
<dbReference type="GO" id="GO:0008360">
    <property type="term" value="P:regulation of cell shape"/>
    <property type="evidence" value="ECO:0007669"/>
    <property type="project" value="UniProtKB-KW"/>
</dbReference>
<protein>
    <submittedName>
        <fullName evidence="16">Membrane peptidoglycan carboxypeptidase</fullName>
    </submittedName>
</protein>